<keyword evidence="2" id="KW-1185">Reference proteome</keyword>
<comment type="caution">
    <text evidence="1">The sequence shown here is derived from an EMBL/GenBank/DDBJ whole genome shotgun (WGS) entry which is preliminary data.</text>
</comment>
<dbReference type="OrthoDB" id="963824at2"/>
<protein>
    <submittedName>
        <fullName evidence="1">Uncharacterized protein</fullName>
    </submittedName>
</protein>
<proteinExistence type="predicted"/>
<reference evidence="1 2" key="1">
    <citation type="submission" date="2018-03" db="EMBL/GenBank/DDBJ databases">
        <title>Genomic Encyclopedia of Archaeal and Bacterial Type Strains, Phase II (KMG-II): from individual species to whole genera.</title>
        <authorList>
            <person name="Goeker M."/>
        </authorList>
    </citation>
    <scope>NUCLEOTIDE SEQUENCE [LARGE SCALE GENOMIC DNA]</scope>
    <source>
        <strain evidence="1 2">DSM 100346</strain>
    </source>
</reference>
<organism evidence="1 2">
    <name type="scientific">Dyadobacter jejuensis</name>
    <dbReference type="NCBI Taxonomy" id="1082580"/>
    <lineage>
        <taxon>Bacteria</taxon>
        <taxon>Pseudomonadati</taxon>
        <taxon>Bacteroidota</taxon>
        <taxon>Cytophagia</taxon>
        <taxon>Cytophagales</taxon>
        <taxon>Spirosomataceae</taxon>
        <taxon>Dyadobacter</taxon>
    </lineage>
</organism>
<dbReference type="Proteomes" id="UP000245880">
    <property type="component" value="Unassembled WGS sequence"/>
</dbReference>
<evidence type="ECO:0000313" key="2">
    <source>
        <dbReference type="Proteomes" id="UP000245880"/>
    </source>
</evidence>
<sequence>MAIQKFNDRVRVRVKNDPEVWVILAHEKIPKGASVKITGKVKCRNEETGDIKFFNEKNCELA</sequence>
<name>A0A316AGU4_9BACT</name>
<dbReference type="RefSeq" id="WP_109675911.1">
    <property type="nucleotide sequence ID" value="NZ_QGDT01000009.1"/>
</dbReference>
<evidence type="ECO:0000313" key="1">
    <source>
        <dbReference type="EMBL" id="PWJ57026.1"/>
    </source>
</evidence>
<dbReference type="EMBL" id="QGDT01000009">
    <property type="protein sequence ID" value="PWJ57026.1"/>
    <property type="molecule type" value="Genomic_DNA"/>
</dbReference>
<dbReference type="AlphaFoldDB" id="A0A316AGU4"/>
<accession>A0A316AGU4</accession>
<gene>
    <name evidence="1" type="ORF">CLV98_109135</name>
</gene>